<feature type="non-terminal residue" evidence="3">
    <location>
        <position position="586"/>
    </location>
</feature>
<feature type="coiled-coil region" evidence="1">
    <location>
        <begin position="300"/>
        <end position="334"/>
    </location>
</feature>
<accession>A0AAN5IEE0</accession>
<evidence type="ECO:0000256" key="1">
    <source>
        <dbReference type="SAM" id="Coils"/>
    </source>
</evidence>
<sequence>MSLKRTSRRDTARDIILGTAPSGRGPRAPKGGIANLDKHRSYSSDGFQRRSQSSNNYRPRSEYPRTSRPSRPQVDTRQIDQLSKEIDRLQRQNKELLDHEKSARKRLEENQDRLHQKISRGASAKDVDELKKYVGMYEKEMGNYGSELKKLRSHLDKQNAELGRLTKDLQNRPQVDPNKIATATSQIDGRVKELQGQLSGLRQLMDKQQGEREKEARVYAENLSRMQEHLRAQEKSKNEGVNSLAKKFDADKEKLQDDNRRLAERLNATTTEVSKAVHDVNQKMKDEMNARNSQVELALRAQAENQAKFEREVMKQMSDQIVAQQKQIEALAQTIQTDRTKYKDRFTKVNEALAALEHHLELGNQKMDNIVNAEIQSRKLHEKGLLQKVSVVEDKLNNYISGINKSIDDVKAGKENVKMPNLDVDALRREMESIAADKNKLSMEGLLMLEEKISGMQTGFTRDKREVADRIAGMGENTDGVGKKQEEKHDNLKTQLNKLDMLHDDMEKAQERIRDKVERQIPQDLNELSAKADNIKHQMNTRIDKEEEERYLAIRELQEAFSKLQMQTAAGRGSSAVVREGSAQNE</sequence>
<dbReference type="Proteomes" id="UP001328107">
    <property type="component" value="Unassembled WGS sequence"/>
</dbReference>
<protein>
    <submittedName>
        <fullName evidence="3">Uncharacterized protein</fullName>
    </submittedName>
</protein>
<feature type="coiled-coil region" evidence="1">
    <location>
        <begin position="148"/>
        <end position="211"/>
    </location>
</feature>
<dbReference type="Gene3D" id="1.10.287.1490">
    <property type="match status" value="1"/>
</dbReference>
<dbReference type="PANTHER" id="PTHR35153">
    <property type="entry name" value="COILED-COIL DOMAIN-CONTAINING PROTEIN 154"/>
    <property type="match status" value="1"/>
</dbReference>
<proteinExistence type="predicted"/>
<feature type="compositionally biased region" description="Polar residues" evidence="2">
    <location>
        <begin position="43"/>
        <end position="58"/>
    </location>
</feature>
<dbReference type="AlphaFoldDB" id="A0AAN5IEE0"/>
<organism evidence="3 4">
    <name type="scientific">Pristionchus mayeri</name>
    <dbReference type="NCBI Taxonomy" id="1317129"/>
    <lineage>
        <taxon>Eukaryota</taxon>
        <taxon>Metazoa</taxon>
        <taxon>Ecdysozoa</taxon>
        <taxon>Nematoda</taxon>
        <taxon>Chromadorea</taxon>
        <taxon>Rhabditida</taxon>
        <taxon>Rhabditina</taxon>
        <taxon>Diplogasteromorpha</taxon>
        <taxon>Diplogasteroidea</taxon>
        <taxon>Neodiplogasteridae</taxon>
        <taxon>Pristionchus</taxon>
    </lineage>
</organism>
<reference evidence="4" key="1">
    <citation type="submission" date="2022-10" db="EMBL/GenBank/DDBJ databases">
        <title>Genome assembly of Pristionchus species.</title>
        <authorList>
            <person name="Yoshida K."/>
            <person name="Sommer R.J."/>
        </authorList>
    </citation>
    <scope>NUCLEOTIDE SEQUENCE [LARGE SCALE GENOMIC DNA]</scope>
    <source>
        <strain evidence="4">RS5460</strain>
    </source>
</reference>
<evidence type="ECO:0000313" key="4">
    <source>
        <dbReference type="Proteomes" id="UP001328107"/>
    </source>
</evidence>
<feature type="compositionally biased region" description="Polar residues" evidence="2">
    <location>
        <begin position="67"/>
        <end position="81"/>
    </location>
</feature>
<evidence type="ECO:0000313" key="3">
    <source>
        <dbReference type="EMBL" id="GMR60960.1"/>
    </source>
</evidence>
<evidence type="ECO:0000256" key="2">
    <source>
        <dbReference type="SAM" id="MobiDB-lite"/>
    </source>
</evidence>
<name>A0AAN5IEE0_9BILA</name>
<feature type="region of interest" description="Disordered" evidence="2">
    <location>
        <begin position="1"/>
        <end position="123"/>
    </location>
</feature>
<feature type="coiled-coil region" evidence="1">
    <location>
        <begin position="489"/>
        <end position="519"/>
    </location>
</feature>
<feature type="compositionally biased region" description="Basic and acidic residues" evidence="2">
    <location>
        <begin position="246"/>
        <end position="255"/>
    </location>
</feature>
<dbReference type="PANTHER" id="PTHR35153:SF1">
    <property type="entry name" value="COILED-COIL DOMAIN-CONTAINING PROTEIN 154"/>
    <property type="match status" value="1"/>
</dbReference>
<feature type="compositionally biased region" description="Basic and acidic residues" evidence="2">
    <location>
        <begin position="82"/>
        <end position="115"/>
    </location>
</feature>
<feature type="region of interest" description="Disordered" evidence="2">
    <location>
        <begin position="231"/>
        <end position="255"/>
    </location>
</feature>
<dbReference type="InterPro" id="IPR029512">
    <property type="entry name" value="CCDC154"/>
</dbReference>
<comment type="caution">
    <text evidence="3">The sequence shown here is derived from an EMBL/GenBank/DDBJ whole genome shotgun (WGS) entry which is preliminary data.</text>
</comment>
<dbReference type="EMBL" id="BTRK01000006">
    <property type="protein sequence ID" value="GMR60960.1"/>
    <property type="molecule type" value="Genomic_DNA"/>
</dbReference>
<gene>
    <name evidence="3" type="ORF">PMAYCL1PPCAC_31155</name>
</gene>
<keyword evidence="1" id="KW-0175">Coiled coil</keyword>
<keyword evidence="4" id="KW-1185">Reference proteome</keyword>